<sequence length="87" mass="10606">MPENPQRICRKCLLRETSEREYFENMYSYIENLPQEDKVAKEEYQERLFRCKKCENLAFGMCRICGCYVEMRAAMKVRHCPDIKPQW</sequence>
<accession>A0A2Z4UDV5</accession>
<dbReference type="OrthoDB" id="7061841at2"/>
<organism evidence="1 2">
    <name type="scientific">Blautia argi</name>
    <dbReference type="NCBI Taxonomy" id="1912897"/>
    <lineage>
        <taxon>Bacteria</taxon>
        <taxon>Bacillati</taxon>
        <taxon>Bacillota</taxon>
        <taxon>Clostridia</taxon>
        <taxon>Lachnospirales</taxon>
        <taxon>Lachnospiraceae</taxon>
        <taxon>Blautia</taxon>
    </lineage>
</organism>
<dbReference type="InterPro" id="IPR046169">
    <property type="entry name" value="DUF6171"/>
</dbReference>
<evidence type="ECO:0000313" key="2">
    <source>
        <dbReference type="Proteomes" id="UP000250003"/>
    </source>
</evidence>
<proteinExistence type="predicted"/>
<evidence type="ECO:0000313" key="1">
    <source>
        <dbReference type="EMBL" id="AWY99273.1"/>
    </source>
</evidence>
<keyword evidence="2" id="KW-1185">Reference proteome</keyword>
<dbReference type="AlphaFoldDB" id="A0A2Z4UDV5"/>
<dbReference type="Pfam" id="PF19668">
    <property type="entry name" value="DUF6171"/>
    <property type="match status" value="1"/>
</dbReference>
<gene>
    <name evidence="1" type="ORF">DQQ01_15385</name>
</gene>
<dbReference type="Proteomes" id="UP000250003">
    <property type="component" value="Chromosome"/>
</dbReference>
<dbReference type="RefSeq" id="WP_111920714.1">
    <property type="nucleotide sequence ID" value="NZ_CP030280.1"/>
</dbReference>
<name>A0A2Z4UDV5_9FIRM</name>
<dbReference type="EMBL" id="CP030280">
    <property type="protein sequence ID" value="AWY99273.1"/>
    <property type="molecule type" value="Genomic_DNA"/>
</dbReference>
<dbReference type="KEGG" id="blau:DQQ01_15385"/>
<protein>
    <submittedName>
        <fullName evidence="1">Uncharacterized protein</fullName>
    </submittedName>
</protein>
<reference evidence="2" key="1">
    <citation type="submission" date="2018-06" db="EMBL/GenBank/DDBJ databases">
        <title>Description of Blautia argi sp. nov., a new anaerobic isolated from dog feces.</title>
        <authorList>
            <person name="Chang Y.-H."/>
            <person name="Paek J."/>
            <person name="Shin Y."/>
        </authorList>
    </citation>
    <scope>NUCLEOTIDE SEQUENCE [LARGE SCALE GENOMIC DNA]</scope>
    <source>
        <strain evidence="2">KCTC 15426</strain>
    </source>
</reference>